<protein>
    <submittedName>
        <fullName evidence="2">Upstream activation factor subunit spp27</fullName>
    </submittedName>
</protein>
<dbReference type="InterPro" id="IPR003121">
    <property type="entry name" value="SWIB_MDM2_domain"/>
</dbReference>
<sequence length="139" mass="15578">MALSSGLFLCSSSRVLPPPETHTFMRTRPSSAALRTISVSCCTVSQSSKPARKIRGIMKPRKVSPEMEDLVGAPEMARTQVLKRIWAYIKDNNLQDPTDKRTINCDEKLKKVFAGKDQVEMLEIARLISPHFLKSESES</sequence>
<reference evidence="3 4" key="2">
    <citation type="submission" date="2018-09" db="EMBL/GenBank/DDBJ databases">
        <title>A high-quality reference genome of wild soybean provides a powerful tool to mine soybean genomes.</title>
        <authorList>
            <person name="Xie M."/>
            <person name="Chung C.Y.L."/>
            <person name="Li M.-W."/>
            <person name="Wong F.-L."/>
            <person name="Chan T.-F."/>
            <person name="Lam H.-M."/>
        </authorList>
    </citation>
    <scope>NUCLEOTIDE SEQUENCE [LARGE SCALE GENOMIC DNA]</scope>
    <source>
        <strain evidence="4">cv. W05</strain>
        <tissue evidence="3">Hypocotyl of etiolated seedlings</tissue>
    </source>
</reference>
<dbReference type="AlphaFoldDB" id="A0A0B2REY5"/>
<accession>A0A0B2REY5</accession>
<evidence type="ECO:0000313" key="4">
    <source>
        <dbReference type="Proteomes" id="UP000289340"/>
    </source>
</evidence>
<name>A0A0B2REY5_GLYSO</name>
<evidence type="ECO:0000313" key="3">
    <source>
        <dbReference type="EMBL" id="RZC31686.1"/>
    </source>
</evidence>
<evidence type="ECO:0000259" key="1">
    <source>
        <dbReference type="PROSITE" id="PS51925"/>
    </source>
</evidence>
<dbReference type="Proteomes" id="UP000053555">
    <property type="component" value="Unassembled WGS sequence"/>
</dbReference>
<gene>
    <name evidence="3" type="ORF">D0Y65_002506</name>
    <name evidence="2" type="ORF">glysoja_033166</name>
</gene>
<dbReference type="Gene3D" id="1.10.245.10">
    <property type="entry name" value="SWIB/MDM2 domain"/>
    <property type="match status" value="1"/>
</dbReference>
<dbReference type="SMART" id="SM00151">
    <property type="entry name" value="SWIB"/>
    <property type="match status" value="1"/>
</dbReference>
<dbReference type="PANTHER" id="PTHR13844">
    <property type="entry name" value="SWI/SNF-RELATED MATRIX-ASSOCIATED ACTIN-DEPENDENT REGULATOR OF CHROMATIN SUBFAMILY D"/>
    <property type="match status" value="1"/>
</dbReference>
<evidence type="ECO:0000313" key="2">
    <source>
        <dbReference type="EMBL" id="KHN30428.1"/>
    </source>
</evidence>
<dbReference type="SMR" id="A0A0B2REY5"/>
<dbReference type="InterPro" id="IPR019835">
    <property type="entry name" value="SWIB_domain"/>
</dbReference>
<keyword evidence="4" id="KW-1185">Reference proteome</keyword>
<dbReference type="Pfam" id="PF02201">
    <property type="entry name" value="SWIB"/>
    <property type="match status" value="1"/>
</dbReference>
<dbReference type="CDD" id="cd10567">
    <property type="entry name" value="SWIB-MDM2_like"/>
    <property type="match status" value="1"/>
</dbReference>
<feature type="domain" description="DM2" evidence="1">
    <location>
        <begin position="56"/>
        <end position="134"/>
    </location>
</feature>
<dbReference type="Proteomes" id="UP000289340">
    <property type="component" value="Chromosome 1"/>
</dbReference>
<dbReference type="Gramene" id="XM_028325528.1">
    <property type="protein sequence ID" value="XP_028181329.1"/>
    <property type="gene ID" value="LOC114368192"/>
</dbReference>
<reference evidence="2" key="1">
    <citation type="submission" date="2014-07" db="EMBL/GenBank/DDBJ databases">
        <title>Identification of a novel salt tolerance gene in wild soybean by whole-genome sequencing.</title>
        <authorList>
            <person name="Lam H.-M."/>
            <person name="Qi X."/>
            <person name="Li M.-W."/>
            <person name="Liu X."/>
            <person name="Xie M."/>
            <person name="Ni M."/>
            <person name="Xu X."/>
        </authorList>
    </citation>
    <scope>NUCLEOTIDE SEQUENCE [LARGE SCALE GENOMIC DNA]</scope>
    <source>
        <tissue evidence="2">Root</tissue>
    </source>
</reference>
<dbReference type="PROSITE" id="PS51925">
    <property type="entry name" value="SWIB_MDM2"/>
    <property type="match status" value="1"/>
</dbReference>
<dbReference type="SUPFAM" id="SSF47592">
    <property type="entry name" value="SWIB/MDM2 domain"/>
    <property type="match status" value="1"/>
</dbReference>
<organism evidence="2">
    <name type="scientific">Glycine soja</name>
    <name type="common">Wild soybean</name>
    <dbReference type="NCBI Taxonomy" id="3848"/>
    <lineage>
        <taxon>Eukaryota</taxon>
        <taxon>Viridiplantae</taxon>
        <taxon>Streptophyta</taxon>
        <taxon>Embryophyta</taxon>
        <taxon>Tracheophyta</taxon>
        <taxon>Spermatophyta</taxon>
        <taxon>Magnoliopsida</taxon>
        <taxon>eudicotyledons</taxon>
        <taxon>Gunneridae</taxon>
        <taxon>Pentapetalae</taxon>
        <taxon>rosids</taxon>
        <taxon>fabids</taxon>
        <taxon>Fabales</taxon>
        <taxon>Fabaceae</taxon>
        <taxon>Papilionoideae</taxon>
        <taxon>50 kb inversion clade</taxon>
        <taxon>NPAAA clade</taxon>
        <taxon>indigoferoid/millettioid clade</taxon>
        <taxon>Phaseoleae</taxon>
        <taxon>Glycine</taxon>
        <taxon>Glycine subgen. Soja</taxon>
    </lineage>
</organism>
<dbReference type="EMBL" id="KN651768">
    <property type="protein sequence ID" value="KHN30428.1"/>
    <property type="molecule type" value="Genomic_DNA"/>
</dbReference>
<dbReference type="EMBL" id="QZWG01000001">
    <property type="protein sequence ID" value="RZC31686.1"/>
    <property type="molecule type" value="Genomic_DNA"/>
</dbReference>
<proteinExistence type="predicted"/>
<dbReference type="InterPro" id="IPR036885">
    <property type="entry name" value="SWIB_MDM2_dom_sf"/>
</dbReference>